<dbReference type="AlphaFoldDB" id="A0A859D1I8"/>
<dbReference type="Pfam" id="PF07695">
    <property type="entry name" value="7TMR-DISM_7TM"/>
    <property type="match status" value="1"/>
</dbReference>
<dbReference type="SMART" id="SM00052">
    <property type="entry name" value="EAL"/>
    <property type="match status" value="1"/>
</dbReference>
<dbReference type="InterPro" id="IPR050706">
    <property type="entry name" value="Cyclic-di-GMP_PDE-like"/>
</dbReference>
<feature type="domain" description="EAL" evidence="3">
    <location>
        <begin position="572"/>
        <end position="825"/>
    </location>
</feature>
<dbReference type="Gene3D" id="3.30.70.270">
    <property type="match status" value="1"/>
</dbReference>
<dbReference type="SMART" id="SM00267">
    <property type="entry name" value="GGDEF"/>
    <property type="match status" value="1"/>
</dbReference>
<dbReference type="Pfam" id="PF07696">
    <property type="entry name" value="7TMR-DISMED2"/>
    <property type="match status" value="1"/>
</dbReference>
<feature type="transmembrane region" description="Helical" evidence="1">
    <location>
        <begin position="276"/>
        <end position="293"/>
    </location>
</feature>
<dbReference type="SUPFAM" id="SSF55073">
    <property type="entry name" value="Nucleotide cyclase"/>
    <property type="match status" value="1"/>
</dbReference>
<proteinExistence type="predicted"/>
<dbReference type="InterPro" id="IPR011622">
    <property type="entry name" value="7TMR_DISM_rcpt_extracell_dom2"/>
</dbReference>
<dbReference type="Gene3D" id="3.20.20.450">
    <property type="entry name" value="EAL domain"/>
    <property type="match status" value="1"/>
</dbReference>
<reference evidence="4 5" key="1">
    <citation type="submission" date="2020-06" db="EMBL/GenBank/DDBJ databases">
        <authorList>
            <person name="Voronona O.L."/>
            <person name="Aksenova E.I."/>
            <person name="Kunda M.S."/>
            <person name="Semenov A.N."/>
            <person name="Ryzhova N."/>
        </authorList>
    </citation>
    <scope>NUCLEOTIDE SEQUENCE [LARGE SCALE GENOMIC DNA]</scope>
    <source>
        <strain evidence="4 5">MPKMM3633</strain>
    </source>
</reference>
<dbReference type="InterPro" id="IPR029787">
    <property type="entry name" value="Nucleotide_cyclase"/>
</dbReference>
<accession>A0A859D1I8</accession>
<keyword evidence="2" id="KW-0732">Signal</keyword>
<dbReference type="RefSeq" id="WP_176335301.1">
    <property type="nucleotide sequence ID" value="NZ_BAAAEF010000002.1"/>
</dbReference>
<sequence>MMFRCVFLFLLITSLPWSQNAFSVKPTKVTLGELPTLKETLLSSPQDILLSDQFEENIYGESQSFSDYAYWHKLVFPEVSKQQKNENFVLGLNYYVIENLDFYLFHGNQLQKHWTRGALQDWQGDTEHYNGIWIPITLSSEKSTTLLIRKQGNSPLLTPFKLFSTQEATAQKENKLLFWVFIISSLLILLAHNIFVFILLRQPGFVYYLGLNVIILIALSVITGFSRWVFSEEISQWLIRNLFTVFGIGTWILYRFSVQFLKEVQIPSPDSFIRKYGDSIFIIFLLLVQIVSVKTSASLFAAIEVFLFIVCTYWGVNAYLKGFIAVRFYLFSWIILMVGSILNTMIFWKILPINPVTEAILPVCSLLQLLGFSFAFADKANHIEQKRQLQAITDPSTGLPNRTYYFDTLPLQLNEMNKNQPQFALIMIEITSHLKLSQAFGPAKADSALCEVILSTHQKIIEMDGILSLPLPNKSTKKLMRLTSKNIVLLSTTPDEIKEQVQQIQQILDHPTIVDKVLFRHQYKIGSALYPSQGSNLDKLYQNALIASNSVTYSSGNWAPFTHKLKSNHAHQLRLITLLTDDIRQEKLYFDIQPQVNLADNRIVGGEVLIRWNNEHLGQVSPAEFIPLAEQTGLIYKLTDMLLEKVFQWASSNPVALLAQRLSINISALDLLQENFAERINILLQQYRLSAEKFTIEITETSVFQNSEIVGHNVKKLHNAGFKLSIDDFGVGYSSMQNLVALEINELKIDQFFVMNLMTDTQSQTLCRNMINLSKDLNIISVAEGIESEDILNLLRQWHCQVGQGYHLYRPMSTLQYLTLLEERDQPLSPSINRA</sequence>
<dbReference type="GO" id="GO:0071111">
    <property type="term" value="F:cyclic-guanylate-specific phosphodiesterase activity"/>
    <property type="evidence" value="ECO:0007669"/>
    <property type="project" value="InterPro"/>
</dbReference>
<keyword evidence="1" id="KW-1133">Transmembrane helix</keyword>
<evidence type="ECO:0000313" key="4">
    <source>
        <dbReference type="EMBL" id="QKK80579.1"/>
    </source>
</evidence>
<dbReference type="PANTHER" id="PTHR33121">
    <property type="entry name" value="CYCLIC DI-GMP PHOSPHODIESTERASE PDEF"/>
    <property type="match status" value="1"/>
</dbReference>
<dbReference type="SUPFAM" id="SSF141868">
    <property type="entry name" value="EAL domain-like"/>
    <property type="match status" value="1"/>
</dbReference>
<dbReference type="InterPro" id="IPR043128">
    <property type="entry name" value="Rev_trsase/Diguanyl_cyclase"/>
</dbReference>
<feature type="signal peptide" evidence="2">
    <location>
        <begin position="1"/>
        <end position="23"/>
    </location>
</feature>
<keyword evidence="1" id="KW-0812">Transmembrane</keyword>
<organism evidence="4 5">
    <name type="scientific">Marinomonas primoryensis</name>
    <dbReference type="NCBI Taxonomy" id="178399"/>
    <lineage>
        <taxon>Bacteria</taxon>
        <taxon>Pseudomonadati</taxon>
        <taxon>Pseudomonadota</taxon>
        <taxon>Gammaproteobacteria</taxon>
        <taxon>Oceanospirillales</taxon>
        <taxon>Oceanospirillaceae</taxon>
        <taxon>Marinomonas</taxon>
    </lineage>
</organism>
<dbReference type="CDD" id="cd01948">
    <property type="entry name" value="EAL"/>
    <property type="match status" value="1"/>
</dbReference>
<feature type="transmembrane region" description="Helical" evidence="1">
    <location>
        <begin position="176"/>
        <end position="198"/>
    </location>
</feature>
<dbReference type="InterPro" id="IPR001633">
    <property type="entry name" value="EAL_dom"/>
</dbReference>
<dbReference type="Pfam" id="PF00990">
    <property type="entry name" value="GGDEF"/>
    <property type="match status" value="1"/>
</dbReference>
<dbReference type="InterPro" id="IPR000160">
    <property type="entry name" value="GGDEF_dom"/>
</dbReference>
<feature type="transmembrane region" description="Helical" evidence="1">
    <location>
        <begin position="328"/>
        <end position="348"/>
    </location>
</feature>
<feature type="transmembrane region" description="Helical" evidence="1">
    <location>
        <begin position="237"/>
        <end position="256"/>
    </location>
</feature>
<evidence type="ECO:0000259" key="3">
    <source>
        <dbReference type="PROSITE" id="PS50883"/>
    </source>
</evidence>
<dbReference type="InterPro" id="IPR011623">
    <property type="entry name" value="7TMR_DISM_rcpt_extracell_dom1"/>
</dbReference>
<feature type="transmembrane region" description="Helical" evidence="1">
    <location>
        <begin position="299"/>
        <end position="316"/>
    </location>
</feature>
<dbReference type="PROSITE" id="PS50883">
    <property type="entry name" value="EAL"/>
    <property type="match status" value="1"/>
</dbReference>
<evidence type="ECO:0000313" key="5">
    <source>
        <dbReference type="Proteomes" id="UP000509371"/>
    </source>
</evidence>
<evidence type="ECO:0000256" key="1">
    <source>
        <dbReference type="SAM" id="Phobius"/>
    </source>
</evidence>
<dbReference type="InterPro" id="IPR035919">
    <property type="entry name" value="EAL_sf"/>
</dbReference>
<evidence type="ECO:0000256" key="2">
    <source>
        <dbReference type="SAM" id="SignalP"/>
    </source>
</evidence>
<dbReference type="Pfam" id="PF00563">
    <property type="entry name" value="EAL"/>
    <property type="match status" value="1"/>
</dbReference>
<name>A0A859D1I8_9GAMM</name>
<dbReference type="Proteomes" id="UP000509371">
    <property type="component" value="Chromosome"/>
</dbReference>
<feature type="transmembrane region" description="Helical" evidence="1">
    <location>
        <begin position="205"/>
        <end position="225"/>
    </location>
</feature>
<dbReference type="Gene3D" id="2.60.40.2380">
    <property type="match status" value="1"/>
</dbReference>
<feature type="chain" id="PRO_5032717572" evidence="2">
    <location>
        <begin position="24"/>
        <end position="835"/>
    </location>
</feature>
<dbReference type="PANTHER" id="PTHR33121:SF71">
    <property type="entry name" value="OXYGEN SENSOR PROTEIN DOSP"/>
    <property type="match status" value="1"/>
</dbReference>
<gene>
    <name evidence="4" type="ORF">MP3633_1852</name>
</gene>
<dbReference type="KEGG" id="mpri:MP3633_1852"/>
<protein>
    <submittedName>
        <fullName evidence="4">7TMR-DISM_7TM and EAL domain-containing protein</fullName>
    </submittedName>
</protein>
<dbReference type="EMBL" id="CP054301">
    <property type="protein sequence ID" value="QKK80579.1"/>
    <property type="molecule type" value="Genomic_DNA"/>
</dbReference>
<keyword evidence="1" id="KW-0472">Membrane</keyword>